<evidence type="ECO:0000313" key="2">
    <source>
        <dbReference type="EMBL" id="KIX06948.1"/>
    </source>
</evidence>
<reference evidence="2 3" key="1">
    <citation type="submission" date="2015-01" db="EMBL/GenBank/DDBJ databases">
        <title>The Genome Sequence of Rhinocladiella mackenzie CBS 650.93.</title>
        <authorList>
            <consortium name="The Broad Institute Genomics Platform"/>
            <person name="Cuomo C."/>
            <person name="de Hoog S."/>
            <person name="Gorbushina A."/>
            <person name="Stielow B."/>
            <person name="Teixiera M."/>
            <person name="Abouelleil A."/>
            <person name="Chapman S.B."/>
            <person name="Priest M."/>
            <person name="Young S.K."/>
            <person name="Wortman J."/>
            <person name="Nusbaum C."/>
            <person name="Birren B."/>
        </authorList>
    </citation>
    <scope>NUCLEOTIDE SEQUENCE [LARGE SCALE GENOMIC DNA]</scope>
    <source>
        <strain evidence="2 3">CBS 650.93</strain>
    </source>
</reference>
<dbReference type="EMBL" id="KN847477">
    <property type="protein sequence ID" value="KIX06948.1"/>
    <property type="molecule type" value="Genomic_DNA"/>
</dbReference>
<proteinExistence type="predicted"/>
<dbReference type="HOGENOM" id="CLU_040310_0_0_1"/>
<dbReference type="AlphaFoldDB" id="A0A0D2H8Z7"/>
<evidence type="ECO:0000313" key="3">
    <source>
        <dbReference type="Proteomes" id="UP000053617"/>
    </source>
</evidence>
<sequence length="501" mass="52915">MVHFLSVTAGNCLSDQSDEPLAPPLPPYKEGKLCPELWACEDPNLDFPTVECLLADVKTCGIIGANGAPTIMYSFGVTDGNIAKFHDPIVPEGNIYRDMLDGPYWTQAITHTNLKDKTKHDPFKLGVPARVDVLIARSAEAYAASASGEVLVFIGQQKGTVEGDTMLGIFQKPFVDPKNPNPDPSMLQTYEIPILQRNPTVTRIVSIDVSNNFQRDVDWENGQSPPGLDNPLLPLGEADNIPVPPVPAGMRKSRRDGNSTEDGADPPTLCPIAVADAVATPSSISPSPTSKPSCVLHEQDPDQGITQAFCLCDSTATLSRLSAASTGGPSDSCAYTTIPATAKEAVTTFTSTYTKNCQGCTQVGFNAPSCTTVPQCTPTSAEVTVQAGSSPVHVGTLTGTALHTSVSSALEKLCPSVTQAMSSTACETGSVTIPNTDFVSDESLDSDGELVIKAAASSYNSTALRDAMIKSAQKGSKQPSSCYNQSYTVMGRQDPMPRTCI</sequence>
<dbReference type="VEuPathDB" id="FungiDB:Z518_04924"/>
<dbReference type="OrthoDB" id="4156055at2759"/>
<dbReference type="Proteomes" id="UP000053617">
    <property type="component" value="Unassembled WGS sequence"/>
</dbReference>
<name>A0A0D2H8Z7_9EURO</name>
<evidence type="ECO:0000256" key="1">
    <source>
        <dbReference type="SAM" id="MobiDB-lite"/>
    </source>
</evidence>
<protein>
    <submittedName>
        <fullName evidence="2">Uncharacterized protein</fullName>
    </submittedName>
</protein>
<keyword evidence="3" id="KW-1185">Reference proteome</keyword>
<accession>A0A0D2H8Z7</accession>
<feature type="compositionally biased region" description="Low complexity" evidence="1">
    <location>
        <begin position="225"/>
        <end position="236"/>
    </location>
</feature>
<feature type="region of interest" description="Disordered" evidence="1">
    <location>
        <begin position="216"/>
        <end position="269"/>
    </location>
</feature>
<organism evidence="2 3">
    <name type="scientific">Rhinocladiella mackenziei CBS 650.93</name>
    <dbReference type="NCBI Taxonomy" id="1442369"/>
    <lineage>
        <taxon>Eukaryota</taxon>
        <taxon>Fungi</taxon>
        <taxon>Dikarya</taxon>
        <taxon>Ascomycota</taxon>
        <taxon>Pezizomycotina</taxon>
        <taxon>Eurotiomycetes</taxon>
        <taxon>Chaetothyriomycetidae</taxon>
        <taxon>Chaetothyriales</taxon>
        <taxon>Herpotrichiellaceae</taxon>
        <taxon>Rhinocladiella</taxon>
    </lineage>
</organism>
<dbReference type="RefSeq" id="XP_013274084.1">
    <property type="nucleotide sequence ID" value="XM_013418630.1"/>
</dbReference>
<gene>
    <name evidence="2" type="ORF">Z518_04924</name>
</gene>
<dbReference type="GeneID" id="25292995"/>